<proteinExistence type="predicted"/>
<sequence>MQGIVSDVGATEERTHTTTQTHRGVVYNKQTCHDEQELMDLYHVCLFISITYSTEKDLETIRIRQKFQADEIRKILDQIIFWPRLNQ</sequence>
<dbReference type="Proteomes" id="UP000663854">
    <property type="component" value="Unassembled WGS sequence"/>
</dbReference>
<evidence type="ECO:0000313" key="4">
    <source>
        <dbReference type="Proteomes" id="UP000663854"/>
    </source>
</evidence>
<keyword evidence="5" id="KW-1185">Reference proteome</keyword>
<gene>
    <name evidence="2" type="ORF">JXQ802_LOCUS1723</name>
    <name evidence="3" type="ORF">PYM288_LOCUS4654</name>
</gene>
<dbReference type="AlphaFoldDB" id="A0A813SV98"/>
<protein>
    <submittedName>
        <fullName evidence="3">Uncharacterized protein</fullName>
    </submittedName>
</protein>
<evidence type="ECO:0000313" key="2">
    <source>
        <dbReference type="EMBL" id="CAF0751828.1"/>
    </source>
</evidence>
<evidence type="ECO:0000313" key="5">
    <source>
        <dbReference type="Proteomes" id="UP000663870"/>
    </source>
</evidence>
<dbReference type="EMBL" id="CAJNOH010000043">
    <property type="protein sequence ID" value="CAF0801943.1"/>
    <property type="molecule type" value="Genomic_DNA"/>
</dbReference>
<evidence type="ECO:0000313" key="3">
    <source>
        <dbReference type="EMBL" id="CAF0801943.1"/>
    </source>
</evidence>
<organism evidence="3 4">
    <name type="scientific">Rotaria sordida</name>
    <dbReference type="NCBI Taxonomy" id="392033"/>
    <lineage>
        <taxon>Eukaryota</taxon>
        <taxon>Metazoa</taxon>
        <taxon>Spiralia</taxon>
        <taxon>Gnathifera</taxon>
        <taxon>Rotifera</taxon>
        <taxon>Eurotatoria</taxon>
        <taxon>Bdelloidea</taxon>
        <taxon>Philodinida</taxon>
        <taxon>Philodinidae</taxon>
        <taxon>Rotaria</taxon>
    </lineage>
</organism>
<reference evidence="3" key="1">
    <citation type="submission" date="2021-02" db="EMBL/GenBank/DDBJ databases">
        <authorList>
            <person name="Nowell W R."/>
        </authorList>
    </citation>
    <scope>NUCLEOTIDE SEQUENCE</scope>
</reference>
<name>A0A813SV98_9BILA</name>
<dbReference type="EMBL" id="CAJNOL010000019">
    <property type="protein sequence ID" value="CAF0751828.1"/>
    <property type="molecule type" value="Genomic_DNA"/>
</dbReference>
<dbReference type="Proteomes" id="UP000663870">
    <property type="component" value="Unassembled WGS sequence"/>
</dbReference>
<comment type="caution">
    <text evidence="3">The sequence shown here is derived from an EMBL/GenBank/DDBJ whole genome shotgun (WGS) entry which is preliminary data.</text>
</comment>
<evidence type="ECO:0000256" key="1">
    <source>
        <dbReference type="SAM" id="MobiDB-lite"/>
    </source>
</evidence>
<accession>A0A813SV98</accession>
<feature type="region of interest" description="Disordered" evidence="1">
    <location>
        <begin position="1"/>
        <end position="20"/>
    </location>
</feature>